<dbReference type="SUPFAM" id="SSF56112">
    <property type="entry name" value="Protein kinase-like (PK-like)"/>
    <property type="match status" value="1"/>
</dbReference>
<protein>
    <submittedName>
        <fullName evidence="4">Extracellular signal-regulated kinase 1 (ERK1) (MAP kinase 1)</fullName>
    </submittedName>
</protein>
<dbReference type="InterPro" id="IPR046450">
    <property type="entry name" value="PA_dom_sf"/>
</dbReference>
<feature type="domain" description="Protein kinase" evidence="3">
    <location>
        <begin position="373"/>
        <end position="631"/>
    </location>
</feature>
<organism evidence="4 5">
    <name type="scientific">Durusdinium trenchii</name>
    <dbReference type="NCBI Taxonomy" id="1381693"/>
    <lineage>
        <taxon>Eukaryota</taxon>
        <taxon>Sar</taxon>
        <taxon>Alveolata</taxon>
        <taxon>Dinophyceae</taxon>
        <taxon>Suessiales</taxon>
        <taxon>Symbiodiniaceae</taxon>
        <taxon>Durusdinium</taxon>
    </lineage>
</organism>
<dbReference type="InterPro" id="IPR050117">
    <property type="entry name" value="MAPK"/>
</dbReference>
<dbReference type="PROSITE" id="PS50011">
    <property type="entry name" value="PROTEIN_KINASE_DOM"/>
    <property type="match status" value="1"/>
</dbReference>
<keyword evidence="5" id="KW-1185">Reference proteome</keyword>
<dbReference type="InterPro" id="IPR000719">
    <property type="entry name" value="Prot_kinase_dom"/>
</dbReference>
<evidence type="ECO:0000313" key="5">
    <source>
        <dbReference type="Proteomes" id="UP001642464"/>
    </source>
</evidence>
<name>A0ABP0JYF0_9DINO</name>
<accession>A0ABP0JYF0</accession>
<dbReference type="InterPro" id="IPR008271">
    <property type="entry name" value="Ser/Thr_kinase_AS"/>
</dbReference>
<dbReference type="CDD" id="cd00538">
    <property type="entry name" value="PA"/>
    <property type="match status" value="1"/>
</dbReference>
<dbReference type="SUPFAM" id="SSF52025">
    <property type="entry name" value="PA domain"/>
    <property type="match status" value="1"/>
</dbReference>
<gene>
    <name evidence="4" type="ORF">SCF082_LOCUS14552</name>
</gene>
<sequence>MVARHRARPRPGALPTVAAVLVVALAVLQGLRLQAWLGASEGKGAEPRPSTGRRLLLQESAIAGSAAFWASPNEAEAFRQDRIMNAKSTLVPKIRKYYQKLEGLRDDLILQVEIQAGERVDFRARLAEWYSGLDSVFDGYLKSPGVLDARYGCTPYKVEPGSVALVARGICSFAQKVQMAKAAGAKSVIVFDEKMSKAPLEQQNKTGRVISKGIANYQAGDALSGAATVPVEKGMTIMSVKPELDTAPLDGIMIPRANGTTVVDAILNGLSPKVLDVKRSRFEDGIDRFIKKDLPKLMTAMEGYSLIQRVSKADMSEPIVAQLKSDRTAFEEAVRKKDYAEIRRTFKSWNDHLDPEIGTWARVSRRIGTFPAFREECCPEVPRSGVVASFRDATDGRDVAIKRMRKVFDNFLMLRRTLREIKLMRHFRHPNLLQLHDVLLVESGGELYISMELMDCDLDRLVRGRGVPLEESLCRSYCSQVLLGLLHLHCAHVIHRDLKPANIFIRLKAHEAKIGDLGLSRGIAVDGQTGEAIHPIEEQLTEYVVTRWYRAPEVLLARSKYGPKVDVWSVGCILYEMWTAKALFPGKNSLDQLSKVEFLGGTVNIVRNKTLSAELAVHRTKSCICWPTGIL</sequence>
<evidence type="ECO:0000256" key="1">
    <source>
        <dbReference type="ARBA" id="ARBA00022741"/>
    </source>
</evidence>
<dbReference type="PANTHER" id="PTHR24055">
    <property type="entry name" value="MITOGEN-ACTIVATED PROTEIN KINASE"/>
    <property type="match status" value="1"/>
</dbReference>
<dbReference type="Pfam" id="PF00069">
    <property type="entry name" value="Pkinase"/>
    <property type="match status" value="1"/>
</dbReference>
<dbReference type="Gene3D" id="3.50.30.30">
    <property type="match status" value="1"/>
</dbReference>
<evidence type="ECO:0000259" key="3">
    <source>
        <dbReference type="PROSITE" id="PS50011"/>
    </source>
</evidence>
<dbReference type="Gene3D" id="3.30.200.20">
    <property type="entry name" value="Phosphorylase Kinase, domain 1"/>
    <property type="match status" value="1"/>
</dbReference>
<dbReference type="InterPro" id="IPR003137">
    <property type="entry name" value="PA_domain"/>
</dbReference>
<comment type="caution">
    <text evidence="4">The sequence shown here is derived from an EMBL/GenBank/DDBJ whole genome shotgun (WGS) entry which is preliminary data.</text>
</comment>
<keyword evidence="4" id="KW-0808">Transferase</keyword>
<dbReference type="InterPro" id="IPR011009">
    <property type="entry name" value="Kinase-like_dom_sf"/>
</dbReference>
<evidence type="ECO:0000313" key="4">
    <source>
        <dbReference type="EMBL" id="CAK9019514.1"/>
    </source>
</evidence>
<keyword evidence="1" id="KW-0547">Nucleotide-binding</keyword>
<keyword evidence="4" id="KW-0418">Kinase</keyword>
<reference evidence="4 5" key="1">
    <citation type="submission" date="2024-02" db="EMBL/GenBank/DDBJ databases">
        <authorList>
            <person name="Chen Y."/>
            <person name="Shah S."/>
            <person name="Dougan E. K."/>
            <person name="Thang M."/>
            <person name="Chan C."/>
        </authorList>
    </citation>
    <scope>NUCLEOTIDE SEQUENCE [LARGE SCALE GENOMIC DNA]</scope>
</reference>
<dbReference type="GO" id="GO:0016301">
    <property type="term" value="F:kinase activity"/>
    <property type="evidence" value="ECO:0007669"/>
    <property type="project" value="UniProtKB-KW"/>
</dbReference>
<dbReference type="Gene3D" id="1.10.510.10">
    <property type="entry name" value="Transferase(Phosphotransferase) domain 1"/>
    <property type="match status" value="1"/>
</dbReference>
<keyword evidence="2" id="KW-0067">ATP-binding</keyword>
<dbReference type="PROSITE" id="PS00108">
    <property type="entry name" value="PROTEIN_KINASE_ST"/>
    <property type="match status" value="1"/>
</dbReference>
<evidence type="ECO:0000256" key="2">
    <source>
        <dbReference type="ARBA" id="ARBA00022840"/>
    </source>
</evidence>
<dbReference type="SMART" id="SM00220">
    <property type="entry name" value="S_TKc"/>
    <property type="match status" value="1"/>
</dbReference>
<proteinExistence type="predicted"/>
<dbReference type="Pfam" id="PF02225">
    <property type="entry name" value="PA"/>
    <property type="match status" value="1"/>
</dbReference>
<dbReference type="EMBL" id="CAXAMM010009125">
    <property type="protein sequence ID" value="CAK9019514.1"/>
    <property type="molecule type" value="Genomic_DNA"/>
</dbReference>
<dbReference type="Proteomes" id="UP001642464">
    <property type="component" value="Unassembled WGS sequence"/>
</dbReference>